<accession>A0A812B7C0</accession>
<keyword evidence="2" id="KW-1185">Reference proteome</keyword>
<gene>
    <name evidence="1" type="ORF">SPHA_12173</name>
</gene>
<evidence type="ECO:0000313" key="2">
    <source>
        <dbReference type="Proteomes" id="UP000597762"/>
    </source>
</evidence>
<comment type="caution">
    <text evidence="1">The sequence shown here is derived from an EMBL/GenBank/DDBJ whole genome shotgun (WGS) entry which is preliminary data.</text>
</comment>
<dbReference type="Proteomes" id="UP000597762">
    <property type="component" value="Unassembled WGS sequence"/>
</dbReference>
<organism evidence="1 2">
    <name type="scientific">Acanthosepion pharaonis</name>
    <name type="common">Pharaoh cuttlefish</name>
    <name type="synonym">Sepia pharaonis</name>
    <dbReference type="NCBI Taxonomy" id="158019"/>
    <lineage>
        <taxon>Eukaryota</taxon>
        <taxon>Metazoa</taxon>
        <taxon>Spiralia</taxon>
        <taxon>Lophotrochozoa</taxon>
        <taxon>Mollusca</taxon>
        <taxon>Cephalopoda</taxon>
        <taxon>Coleoidea</taxon>
        <taxon>Decapodiformes</taxon>
        <taxon>Sepiida</taxon>
        <taxon>Sepiina</taxon>
        <taxon>Sepiidae</taxon>
        <taxon>Acanthosepion</taxon>
    </lineage>
</organism>
<proteinExistence type="predicted"/>
<dbReference type="EMBL" id="CAHIKZ030000404">
    <property type="protein sequence ID" value="CAE1172627.1"/>
    <property type="molecule type" value="Genomic_DNA"/>
</dbReference>
<name>A0A812B7C0_ACAPH</name>
<evidence type="ECO:0000313" key="1">
    <source>
        <dbReference type="EMBL" id="CAE1172627.1"/>
    </source>
</evidence>
<protein>
    <submittedName>
        <fullName evidence="1">Uncharacterized protein</fullName>
    </submittedName>
</protein>
<sequence>MDDQLISLVPPFICSNSPSRRPSDILQTLLISLISSIHLLQTHQIDDPLISTVPPFICSNMFTPSRRPSDIHCSSIHLLKLSSSPKQIDVPLVSLRPSDITCFLHSFAQTHQVDVPPFMLKLSLVPPHSFKLTKWTTFSDHCSSVHFAPISIHLLKLKRPSDILVPPFICSNSPSRRPSDIPLFLHSFAQTHQVDDPLISLVPPFICSKLTK</sequence>
<reference evidence="1" key="1">
    <citation type="submission" date="2021-01" db="EMBL/GenBank/DDBJ databases">
        <authorList>
            <person name="Li R."/>
            <person name="Bekaert M."/>
        </authorList>
    </citation>
    <scope>NUCLEOTIDE SEQUENCE</scope>
    <source>
        <strain evidence="1">Farmed</strain>
    </source>
</reference>
<dbReference type="AlphaFoldDB" id="A0A812B7C0"/>